<keyword evidence="1" id="KW-0812">Transmembrane</keyword>
<dbReference type="EMBL" id="CP028923">
    <property type="protein sequence ID" value="QCK15170.1"/>
    <property type="molecule type" value="Genomic_DNA"/>
</dbReference>
<keyword evidence="3" id="KW-1185">Reference proteome</keyword>
<name>A0A4D7JNU4_9BACT</name>
<proteinExistence type="predicted"/>
<evidence type="ECO:0000256" key="1">
    <source>
        <dbReference type="SAM" id="Phobius"/>
    </source>
</evidence>
<sequence length="543" mass="63338">MKISGLWNYSETIETQPLFTEALPFFTPKYSDLFNAFYRKIRVEFNQYAEVSGAYISNAGSVEKTEKKDNKCNRISESASYNSLTHSKWADYIKEVKKYINRSYFSLAAGILITLLILYYFIKFSTYRIYGLDFKSYADNLVPRQRLGYVAERLKILFKENSGSANSFNNTMLIGVNASHIFEIRNSFKSWEEIEFYCLDFLELQNLNIDFETVKLDNPTLSLFFKEKNEKRINDLVSILDEKSSDHGKWVMIFIEHFEFGYNDLFFNKIKLRILKRFVDNPNIRVIISSEISPAKIYDFYEGSIRRLEKSIKKGDEKLLEKRKEIAIYKIDYKMWLHLLGGFYRLTIPFEYNNKFHSNNKLLKEELDHGRYLYKINEAFKKGPLEKDIPPEHQILLIQEIAYSYYFSIWNSLTKEERYTVFDIAKDKFVNTNNVDGIIDLLHKGVLVYDHSLRLMNESFTNFVLSKVDSDEALARELEQRKGGSWSTTSSVLFLVVISLIVFISFGEVSFLNDINALIGSIAAVFTLILRIGGIFTFGKSSG</sequence>
<keyword evidence="1" id="KW-1133">Transmembrane helix</keyword>
<protein>
    <submittedName>
        <fullName evidence="2">Uncharacterized protein</fullName>
    </submittedName>
</protein>
<evidence type="ECO:0000313" key="2">
    <source>
        <dbReference type="EMBL" id="QCK15170.1"/>
    </source>
</evidence>
<dbReference type="RefSeq" id="WP_137090755.1">
    <property type="nucleotide sequence ID" value="NZ_CP028923.1"/>
</dbReference>
<gene>
    <name evidence="2" type="ORF">DCC35_10635</name>
</gene>
<dbReference type="KEGG" id="fpf:DCC35_10635"/>
<dbReference type="Proteomes" id="UP000298616">
    <property type="component" value="Chromosome"/>
</dbReference>
<keyword evidence="1" id="KW-0472">Membrane</keyword>
<feature type="transmembrane region" description="Helical" evidence="1">
    <location>
        <begin position="104"/>
        <end position="122"/>
    </location>
</feature>
<dbReference type="OrthoDB" id="1113021at2"/>
<feature type="transmembrane region" description="Helical" evidence="1">
    <location>
        <begin position="518"/>
        <end position="538"/>
    </location>
</feature>
<evidence type="ECO:0000313" key="3">
    <source>
        <dbReference type="Proteomes" id="UP000298616"/>
    </source>
</evidence>
<dbReference type="AlphaFoldDB" id="A0A4D7JNU4"/>
<reference evidence="2 3" key="1">
    <citation type="submission" date="2018-04" db="EMBL/GenBank/DDBJ databases">
        <title>Complete genome uncultured novel isolate.</title>
        <authorList>
            <person name="Merlino G."/>
        </authorList>
    </citation>
    <scope>NUCLEOTIDE SEQUENCE [LARGE SCALE GENOMIC DNA]</scope>
    <source>
        <strain evidence="3">R1DC9</strain>
    </source>
</reference>
<organism evidence="2 3">
    <name type="scientific">Mangrovivirga cuniculi</name>
    <dbReference type="NCBI Taxonomy" id="2715131"/>
    <lineage>
        <taxon>Bacteria</taxon>
        <taxon>Pseudomonadati</taxon>
        <taxon>Bacteroidota</taxon>
        <taxon>Cytophagia</taxon>
        <taxon>Cytophagales</taxon>
        <taxon>Mangrovivirgaceae</taxon>
        <taxon>Mangrovivirga</taxon>
    </lineage>
</organism>
<accession>A0A4D7JNU4</accession>
<feature type="transmembrane region" description="Helical" evidence="1">
    <location>
        <begin position="486"/>
        <end position="506"/>
    </location>
</feature>